<evidence type="ECO:0000256" key="3">
    <source>
        <dbReference type="ARBA" id="ARBA00022801"/>
    </source>
</evidence>
<comment type="cofactor">
    <cofactor evidence="6">
        <name>Zn(2+)</name>
        <dbReference type="ChEBI" id="CHEBI:29105"/>
    </cofactor>
    <text evidence="6">Binds 1 zinc ion per subunit.</text>
</comment>
<protein>
    <submittedName>
        <fullName evidence="10">M48 family metalloprotease</fullName>
    </submittedName>
</protein>
<dbReference type="CDD" id="cd07333">
    <property type="entry name" value="M48C_bepA_like"/>
    <property type="match status" value="1"/>
</dbReference>
<organism evidence="10 11">
    <name type="scientific">Acidaminococcus fermentans</name>
    <dbReference type="NCBI Taxonomy" id="905"/>
    <lineage>
        <taxon>Bacteria</taxon>
        <taxon>Bacillati</taxon>
        <taxon>Bacillota</taxon>
        <taxon>Negativicutes</taxon>
        <taxon>Acidaminococcales</taxon>
        <taxon>Acidaminococcaceae</taxon>
        <taxon>Acidaminococcus</taxon>
    </lineage>
</organism>
<keyword evidence="5 6" id="KW-0482">Metalloprotease</keyword>
<dbReference type="Pfam" id="PF01435">
    <property type="entry name" value="Peptidase_M48"/>
    <property type="match status" value="1"/>
</dbReference>
<keyword evidence="1 6" id="KW-0645">Protease</keyword>
<gene>
    <name evidence="10" type="ORF">FX155_10850</name>
</gene>
<reference evidence="10 11" key="1">
    <citation type="submission" date="2019-08" db="EMBL/GenBank/DDBJ databases">
        <title>In-depth cultivation of the pig gut microbiome towards novel bacterial diversity and tailored functional studies.</title>
        <authorList>
            <person name="Wylensek D."/>
            <person name="Hitch T.C.A."/>
            <person name="Clavel T."/>
        </authorList>
    </citation>
    <scope>NUCLEOTIDE SEQUENCE [LARGE SCALE GENOMIC DNA]</scope>
    <source>
        <strain evidence="10 11">WCA-389-WT-5B</strain>
    </source>
</reference>
<dbReference type="OrthoDB" id="9810445at2"/>
<feature type="region of interest" description="Disordered" evidence="7">
    <location>
        <begin position="347"/>
        <end position="375"/>
    </location>
</feature>
<evidence type="ECO:0000313" key="11">
    <source>
        <dbReference type="Proteomes" id="UP000441455"/>
    </source>
</evidence>
<evidence type="ECO:0000256" key="6">
    <source>
        <dbReference type="RuleBase" id="RU003983"/>
    </source>
</evidence>
<dbReference type="PANTHER" id="PTHR22726:SF1">
    <property type="entry name" value="METALLOENDOPEPTIDASE OMA1, MITOCHONDRIAL"/>
    <property type="match status" value="1"/>
</dbReference>
<evidence type="ECO:0000256" key="5">
    <source>
        <dbReference type="ARBA" id="ARBA00023049"/>
    </source>
</evidence>
<dbReference type="RefSeq" id="WP_154488695.1">
    <property type="nucleotide sequence ID" value="NZ_JAYLVM010000127.1"/>
</dbReference>
<evidence type="ECO:0000256" key="1">
    <source>
        <dbReference type="ARBA" id="ARBA00022670"/>
    </source>
</evidence>
<evidence type="ECO:0000256" key="8">
    <source>
        <dbReference type="SAM" id="SignalP"/>
    </source>
</evidence>
<comment type="similarity">
    <text evidence="6">Belongs to the peptidase M48 family.</text>
</comment>
<name>A0A6N7W3Q6_ACIFE</name>
<proteinExistence type="inferred from homology"/>
<dbReference type="GO" id="GO:0016020">
    <property type="term" value="C:membrane"/>
    <property type="evidence" value="ECO:0007669"/>
    <property type="project" value="TreeGrafter"/>
</dbReference>
<dbReference type="GO" id="GO:0051603">
    <property type="term" value="P:proteolysis involved in protein catabolic process"/>
    <property type="evidence" value="ECO:0007669"/>
    <property type="project" value="TreeGrafter"/>
</dbReference>
<dbReference type="GO" id="GO:0004222">
    <property type="term" value="F:metalloendopeptidase activity"/>
    <property type="evidence" value="ECO:0007669"/>
    <property type="project" value="InterPro"/>
</dbReference>
<feature type="compositionally biased region" description="Pro residues" evidence="7">
    <location>
        <begin position="354"/>
        <end position="363"/>
    </location>
</feature>
<dbReference type="Gene3D" id="3.30.2010.10">
    <property type="entry name" value="Metalloproteases ('zincins'), catalytic domain"/>
    <property type="match status" value="1"/>
</dbReference>
<feature type="domain" description="Peptidase M48" evidence="9">
    <location>
        <begin position="55"/>
        <end position="234"/>
    </location>
</feature>
<keyword evidence="2" id="KW-0479">Metal-binding</keyword>
<dbReference type="GO" id="GO:0046872">
    <property type="term" value="F:metal ion binding"/>
    <property type="evidence" value="ECO:0007669"/>
    <property type="project" value="UniProtKB-KW"/>
</dbReference>
<evidence type="ECO:0000256" key="2">
    <source>
        <dbReference type="ARBA" id="ARBA00022723"/>
    </source>
</evidence>
<feature type="chain" id="PRO_5026725303" evidence="8">
    <location>
        <begin position="24"/>
        <end position="375"/>
    </location>
</feature>
<sequence>MRRLFGILAFCLLMVLPAPRSQAAMISQKQEIEMGQQVAQQLENHYGLVQDDEIQDRVNRIGQKLLQNGTRPGLTYTFKVLNTPDVNALACPGGFIYVYKGLLDYMTSDDELAAVLGHEIGHIEKRHTVHQMEQQMALSLLTLLAGVASGDPGAGMVLASTASQALLAGYSRKDEREADQEGFRLSNLAGYNPYGSYVTMAKLEDMSKDMGNPGYGLFASHPEPEVRMAKALKWTEPLKIPEKVTVKTDGTAAVSLGDWSFPITETAGYDKPEYRARLMAGALYLAWKRGNLDESHFMTVDGDRWSDVYYEDIRVLRVYPQDNQENGNTGELALKIAARLQAWAKIARQQPAPQTAPPVPPAPAAEKEGTNHEKS</sequence>
<feature type="signal peptide" evidence="8">
    <location>
        <begin position="1"/>
        <end position="23"/>
    </location>
</feature>
<dbReference type="InterPro" id="IPR051156">
    <property type="entry name" value="Mito/Outer_Membr_Metalloprot"/>
</dbReference>
<feature type="compositionally biased region" description="Basic and acidic residues" evidence="7">
    <location>
        <begin position="365"/>
        <end position="375"/>
    </location>
</feature>
<dbReference type="Proteomes" id="UP000441455">
    <property type="component" value="Unassembled WGS sequence"/>
</dbReference>
<keyword evidence="4 6" id="KW-0862">Zinc</keyword>
<dbReference type="EMBL" id="VULN01000022">
    <property type="protein sequence ID" value="MSS83082.1"/>
    <property type="molecule type" value="Genomic_DNA"/>
</dbReference>
<evidence type="ECO:0000259" key="9">
    <source>
        <dbReference type="Pfam" id="PF01435"/>
    </source>
</evidence>
<comment type="caution">
    <text evidence="10">The sequence shown here is derived from an EMBL/GenBank/DDBJ whole genome shotgun (WGS) entry which is preliminary data.</text>
</comment>
<evidence type="ECO:0000256" key="4">
    <source>
        <dbReference type="ARBA" id="ARBA00022833"/>
    </source>
</evidence>
<dbReference type="InterPro" id="IPR001915">
    <property type="entry name" value="Peptidase_M48"/>
</dbReference>
<keyword evidence="8" id="KW-0732">Signal</keyword>
<keyword evidence="3 6" id="KW-0378">Hydrolase</keyword>
<dbReference type="AlphaFoldDB" id="A0A6N7W3Q6"/>
<evidence type="ECO:0000256" key="7">
    <source>
        <dbReference type="SAM" id="MobiDB-lite"/>
    </source>
</evidence>
<accession>A0A6N7W3Q6</accession>
<dbReference type="PANTHER" id="PTHR22726">
    <property type="entry name" value="METALLOENDOPEPTIDASE OMA1"/>
    <property type="match status" value="1"/>
</dbReference>
<evidence type="ECO:0000313" key="10">
    <source>
        <dbReference type="EMBL" id="MSS83082.1"/>
    </source>
</evidence>